<dbReference type="Proteomes" id="UP000754495">
    <property type="component" value="Unassembled WGS sequence"/>
</dbReference>
<feature type="region of interest" description="Disordered" evidence="1">
    <location>
        <begin position="139"/>
        <end position="183"/>
    </location>
</feature>
<feature type="transmembrane region" description="Helical" evidence="2">
    <location>
        <begin position="318"/>
        <end position="339"/>
    </location>
</feature>
<keyword evidence="4" id="KW-1185">Reference proteome</keyword>
<accession>A0ABX0SKP1</accession>
<evidence type="ECO:0008006" key="5">
    <source>
        <dbReference type="Google" id="ProtNLM"/>
    </source>
</evidence>
<feature type="compositionally biased region" description="Polar residues" evidence="1">
    <location>
        <begin position="46"/>
        <end position="59"/>
    </location>
</feature>
<keyword evidence="2" id="KW-1133">Transmembrane helix</keyword>
<keyword evidence="2" id="KW-0812">Transmembrane</keyword>
<feature type="compositionally biased region" description="Low complexity" evidence="1">
    <location>
        <begin position="60"/>
        <end position="77"/>
    </location>
</feature>
<feature type="region of interest" description="Disordered" evidence="1">
    <location>
        <begin position="42"/>
        <end position="109"/>
    </location>
</feature>
<name>A0ABX0SKP1_9PSEU</name>
<dbReference type="RefSeq" id="WP_167109672.1">
    <property type="nucleotide sequence ID" value="NZ_JAANOU010000001.1"/>
</dbReference>
<protein>
    <recommendedName>
        <fullName evidence="5">Flagellar basal body-associated protein FliL</fullName>
    </recommendedName>
</protein>
<dbReference type="EMBL" id="JAANOU010000001">
    <property type="protein sequence ID" value="NIH77547.1"/>
    <property type="molecule type" value="Genomic_DNA"/>
</dbReference>
<evidence type="ECO:0000256" key="2">
    <source>
        <dbReference type="SAM" id="Phobius"/>
    </source>
</evidence>
<evidence type="ECO:0000256" key="1">
    <source>
        <dbReference type="SAM" id="MobiDB-lite"/>
    </source>
</evidence>
<comment type="caution">
    <text evidence="3">The sequence shown here is derived from an EMBL/GenBank/DDBJ whole genome shotgun (WGS) entry which is preliminary data.</text>
</comment>
<feature type="compositionally biased region" description="Pro residues" evidence="1">
    <location>
        <begin position="171"/>
        <end position="183"/>
    </location>
</feature>
<keyword evidence="2" id="KW-0472">Membrane</keyword>
<gene>
    <name evidence="3" type="ORF">FHX46_000077</name>
</gene>
<evidence type="ECO:0000313" key="4">
    <source>
        <dbReference type="Proteomes" id="UP000754495"/>
    </source>
</evidence>
<organism evidence="3 4">
    <name type="scientific">Amycolatopsis viridis</name>
    <dbReference type="NCBI Taxonomy" id="185678"/>
    <lineage>
        <taxon>Bacteria</taxon>
        <taxon>Bacillati</taxon>
        <taxon>Actinomycetota</taxon>
        <taxon>Actinomycetes</taxon>
        <taxon>Pseudonocardiales</taxon>
        <taxon>Pseudonocardiaceae</taxon>
        <taxon>Amycolatopsis</taxon>
    </lineage>
</organism>
<sequence>MSWQDELRRLDADLANGTITQHEHRKMRDELLAAASGIGASAPIQPQWQSANPANPGSVQQPGQWSAQPPQSQPAGPHTGQGQPDAGHVPPAGPPRNDASGPGQAQQGALEIEEGPTESALANEEGPTQSISAHLLATSKPTSAPSPADERPTDSVHFPSIEDAPTVITNPVPPPSRPLPTMAPPPLHPGPYPQHYPPFDPAPRLQAPRKRKPTWLFVTLGVIIVAALVAGGIWFLGGGSNGTTATTAAQPPTSAATPQSVEARLPALPGTPSPNNGTLTVDQGVDLKLFSREEGRLMKDNGVTQLIFRGSSQGPQGYLVLVLPAGSATGAASIIRGLYDHALFAGLRNIPSGSTDAKAVTGSNAAGQMSGTWYTSGTYAVAIWVSQGLDGDPAALSERLAQTKTSLVNALPPN</sequence>
<feature type="transmembrane region" description="Helical" evidence="2">
    <location>
        <begin position="214"/>
        <end position="236"/>
    </location>
</feature>
<reference evidence="3 4" key="1">
    <citation type="submission" date="2020-03" db="EMBL/GenBank/DDBJ databases">
        <title>Sequencing the genomes of 1000 actinobacteria strains.</title>
        <authorList>
            <person name="Klenk H.-P."/>
        </authorList>
    </citation>
    <scope>NUCLEOTIDE SEQUENCE [LARGE SCALE GENOMIC DNA]</scope>
    <source>
        <strain evidence="3 4">DSM 45668</strain>
    </source>
</reference>
<proteinExistence type="predicted"/>
<evidence type="ECO:0000313" key="3">
    <source>
        <dbReference type="EMBL" id="NIH77547.1"/>
    </source>
</evidence>